<evidence type="ECO:0000313" key="2">
    <source>
        <dbReference type="EMBL" id="CAB9497146.1"/>
    </source>
</evidence>
<dbReference type="OrthoDB" id="48732at2759"/>
<evidence type="ECO:0000313" key="3">
    <source>
        <dbReference type="Proteomes" id="UP001153069"/>
    </source>
</evidence>
<dbReference type="EMBL" id="CAICTM010000015">
    <property type="protein sequence ID" value="CAB9497146.1"/>
    <property type="molecule type" value="Genomic_DNA"/>
</dbReference>
<evidence type="ECO:0000256" key="1">
    <source>
        <dbReference type="SAM" id="MobiDB-lite"/>
    </source>
</evidence>
<comment type="caution">
    <text evidence="2">The sequence shown here is derived from an EMBL/GenBank/DDBJ whole genome shotgun (WGS) entry which is preliminary data.</text>
</comment>
<proteinExistence type="predicted"/>
<keyword evidence="3" id="KW-1185">Reference proteome</keyword>
<dbReference type="AlphaFoldDB" id="A0A9N8DAF1"/>
<organism evidence="2 3">
    <name type="scientific">Seminavis robusta</name>
    <dbReference type="NCBI Taxonomy" id="568900"/>
    <lineage>
        <taxon>Eukaryota</taxon>
        <taxon>Sar</taxon>
        <taxon>Stramenopiles</taxon>
        <taxon>Ochrophyta</taxon>
        <taxon>Bacillariophyta</taxon>
        <taxon>Bacillariophyceae</taxon>
        <taxon>Bacillariophycidae</taxon>
        <taxon>Naviculales</taxon>
        <taxon>Naviculaceae</taxon>
        <taxon>Seminavis</taxon>
    </lineage>
</organism>
<feature type="region of interest" description="Disordered" evidence="1">
    <location>
        <begin position="34"/>
        <end position="119"/>
    </location>
</feature>
<protein>
    <submittedName>
        <fullName evidence="2">Uncharacterized protein</fullName>
    </submittedName>
</protein>
<name>A0A9N8DAF1_9STRA</name>
<sequence length="234" mass="26525">MNFKDTTVKFQPKRRSSIGSDQWMVNRESLLVSSGASNEECDLISPTSSITENSHSTTSVDARKLAQGWQQKKEQQLKQQQKQAEEPQILGEQENKTHTTKNNTSKNNDNDNDSLPLIMEPKDVYGNNVLSEDEVRELFVEMSFYARLGFLQPPCCLLCTYQEAMKENEPDLCCPRWIVWRRNAETPLHPNQLDGNMLITKCYVSRNLLNGETVGGYAWDSANKKVVLACDGGD</sequence>
<dbReference type="Proteomes" id="UP001153069">
    <property type="component" value="Unassembled WGS sequence"/>
</dbReference>
<accession>A0A9N8DAF1</accession>
<gene>
    <name evidence="2" type="ORF">SEMRO_15_G011000.1</name>
</gene>
<reference evidence="2" key="1">
    <citation type="submission" date="2020-06" db="EMBL/GenBank/DDBJ databases">
        <authorList>
            <consortium name="Plant Systems Biology data submission"/>
        </authorList>
    </citation>
    <scope>NUCLEOTIDE SEQUENCE</scope>
    <source>
        <strain evidence="2">D6</strain>
    </source>
</reference>
<feature type="compositionally biased region" description="Low complexity" evidence="1">
    <location>
        <begin position="77"/>
        <end position="88"/>
    </location>
</feature>
<feature type="compositionally biased region" description="Polar residues" evidence="1">
    <location>
        <begin position="45"/>
        <end position="60"/>
    </location>
</feature>